<dbReference type="Pfam" id="PF12738">
    <property type="entry name" value="PTCB-BRCT"/>
    <property type="match status" value="3"/>
</dbReference>
<feature type="domain" description="BRCT" evidence="3">
    <location>
        <begin position="458"/>
        <end position="548"/>
    </location>
</feature>
<dbReference type="PROSITE" id="PS50172">
    <property type="entry name" value="BRCT"/>
    <property type="match status" value="4"/>
</dbReference>
<feature type="domain" description="BRCT" evidence="3">
    <location>
        <begin position="52"/>
        <end position="124"/>
    </location>
</feature>
<sequence length="1177" mass="128475">MSFRRVNRSKKVPGVKLRPAHPTTRKEARTPDSTWTHSSGLDSEDETTHLDICPRPFKGFVLCATGINDKTSLFKLAIELGAQCVSDLTDRVTHLIAEEAGSPKYRFALENRIPIMHPSWIIESHKVWLHGDDIDVPFSIKQHRLPPFSGVVLCVSGIEDVAKRMQINHEVTRAGGTYVKQLERPVKVTHLLCANTCEGESEKVRYAQKFNEKGEARIRIVWEDWFWDSLRFGGRFDEEAYLVSNPRPPPRVLPEEPVASTSSTAPDGGGLSSEIQNAQTSAGRPQEDEEIASGRRVPAMTLHLWESILKPRGFEVQGGRLVRSPSKSQNPEAAKAAAAAQRRAGSPSRVAGPSRLGRRGTLKNLDLEEGERRPSALSTFQRSRSSFLPATKDVSTPVGGVPLPFQRSLAMSRTSSFLQRSVGSIQAQGGISSDIPVVDAPDDADPLANTSGTGVSDAAKVIFAGMRFRALGEARCANVKNAIEECGGTWVGVDDDEDVDFVVVRLVSGSNIFRQETDEAERAKYRTECWLERCIFEERVCAPEEHIAFTPIKVEVPVPGADGILLSFSGLDHVEGCTVRRLLRALGVNLAPNFSRRSTHLLCPSGQGAKAEKAREWGTPIVDMAWLAAIANTGEIPSSHPPANNNDLLDLPVAQGDWMADEPPAPTPVPKTDVKGKGKETAMDTKMADITNAESAPRSQSLSYYDPPPDEACPGQAEQMEAFGMPSMLLGQSGTGWAPSQPTHSREKASAEAESSPQHTQPSEPQGGAAAVSIPSKLYEDRVPSSESPSPLRMPGHSSPAPAPATPAKLMKHATTIIQERITSLLGKRRSEEEQGDGEESAPARLQGYDSRRDGKRSRPLQRTRSNMSYSELISPPPPPALKAQGTPKSGKDKGKGKGPAKESPFALALEGFDEAENSFLAGERGDESDVRVAYADPRQNGELERLKFLFQSGAGGEGKGKGQRKEPWEAETGMEVDAEVTLPQLPDDVGHRDNLFSRIDRDNVVALNAEEPGKGPEVIKPWDQRLDEQMYLESDADDQMIIRIPFTGAVKLRALLLKAGPADQTPTKVALFPNLEHLDFSDIADRKPAQEFSIPQGRDVGEYHVMPAKFPNVTSITLFFPASQGADTTRIYYVGFLGQWSERKFEPVVTVYESKPNLADHDKIQGLHENWSAPGS</sequence>
<dbReference type="GO" id="GO:0033314">
    <property type="term" value="P:mitotic DNA replication checkpoint signaling"/>
    <property type="evidence" value="ECO:0007669"/>
    <property type="project" value="TreeGrafter"/>
</dbReference>
<feature type="compositionally biased region" description="Polar residues" evidence="2">
    <location>
        <begin position="863"/>
        <end position="872"/>
    </location>
</feature>
<dbReference type="PANTHER" id="PTHR13561">
    <property type="entry name" value="DNA REPLICATION REGULATOR DPB11-RELATED"/>
    <property type="match status" value="1"/>
</dbReference>
<dbReference type="SUPFAM" id="SSF52113">
    <property type="entry name" value="BRCT domain"/>
    <property type="match status" value="3"/>
</dbReference>
<dbReference type="EMBL" id="ML122301">
    <property type="protein sequence ID" value="RPD54859.1"/>
    <property type="molecule type" value="Genomic_DNA"/>
</dbReference>
<keyword evidence="6" id="KW-1185">Reference proteome</keyword>
<protein>
    <recommendedName>
        <fullName evidence="7">PITH domain-containing protein</fullName>
    </recommendedName>
</protein>
<evidence type="ECO:0000256" key="2">
    <source>
        <dbReference type="SAM" id="MobiDB-lite"/>
    </source>
</evidence>
<feature type="compositionally biased region" description="Polar residues" evidence="2">
    <location>
        <begin position="31"/>
        <end position="41"/>
    </location>
</feature>
<dbReference type="Gene3D" id="2.60.120.470">
    <property type="entry name" value="PITH domain"/>
    <property type="match status" value="1"/>
</dbReference>
<feature type="region of interest" description="Disordered" evidence="2">
    <location>
        <begin position="657"/>
        <end position="715"/>
    </location>
</feature>
<dbReference type="GO" id="GO:0005737">
    <property type="term" value="C:cytoplasm"/>
    <property type="evidence" value="ECO:0007669"/>
    <property type="project" value="UniProtKB-ARBA"/>
</dbReference>
<dbReference type="InterPro" id="IPR010400">
    <property type="entry name" value="PITH_dom"/>
</dbReference>
<dbReference type="InterPro" id="IPR037047">
    <property type="entry name" value="PITH_dom_sf"/>
</dbReference>
<dbReference type="GO" id="GO:0007095">
    <property type="term" value="P:mitotic G2 DNA damage checkpoint signaling"/>
    <property type="evidence" value="ECO:0007669"/>
    <property type="project" value="TreeGrafter"/>
</dbReference>
<dbReference type="Proteomes" id="UP000313359">
    <property type="component" value="Unassembled WGS sequence"/>
</dbReference>
<dbReference type="AlphaFoldDB" id="A0A5C2RV32"/>
<evidence type="ECO:0008006" key="7">
    <source>
        <dbReference type="Google" id="ProtNLM"/>
    </source>
</evidence>
<evidence type="ECO:0000313" key="6">
    <source>
        <dbReference type="Proteomes" id="UP000313359"/>
    </source>
</evidence>
<dbReference type="InterPro" id="IPR001357">
    <property type="entry name" value="BRCT_dom"/>
</dbReference>
<evidence type="ECO:0000256" key="1">
    <source>
        <dbReference type="ARBA" id="ARBA00022737"/>
    </source>
</evidence>
<feature type="compositionally biased region" description="Polar residues" evidence="2">
    <location>
        <begin position="692"/>
        <end position="703"/>
    </location>
</feature>
<name>A0A5C2RV32_9APHY</name>
<feature type="region of interest" description="Disordered" evidence="2">
    <location>
        <begin position="1"/>
        <end position="45"/>
    </location>
</feature>
<dbReference type="Gene3D" id="3.40.50.10190">
    <property type="entry name" value="BRCT domain"/>
    <property type="match status" value="4"/>
</dbReference>
<gene>
    <name evidence="5" type="ORF">L227DRAFT_534129</name>
</gene>
<evidence type="ECO:0000313" key="5">
    <source>
        <dbReference type="EMBL" id="RPD54859.1"/>
    </source>
</evidence>
<dbReference type="SUPFAM" id="SSF49785">
    <property type="entry name" value="Galactose-binding domain-like"/>
    <property type="match status" value="1"/>
</dbReference>
<feature type="domain" description="BRCT" evidence="3">
    <location>
        <begin position="143"/>
        <end position="243"/>
    </location>
</feature>
<keyword evidence="1" id="KW-0677">Repeat</keyword>
<accession>A0A5C2RV32</accession>
<dbReference type="InterPro" id="IPR036420">
    <property type="entry name" value="BRCT_dom_sf"/>
</dbReference>
<feature type="domain" description="PITH" evidence="4">
    <location>
        <begin position="985"/>
        <end position="1157"/>
    </location>
</feature>
<dbReference type="CDD" id="cd17731">
    <property type="entry name" value="BRCT_TopBP1_rpt2_like"/>
    <property type="match status" value="1"/>
</dbReference>
<dbReference type="PANTHER" id="PTHR13561:SF20">
    <property type="entry name" value="DNA TOPOISOMERASE 2-BINDING PROTEIN 1"/>
    <property type="match status" value="1"/>
</dbReference>
<feature type="compositionally biased region" description="Basic residues" evidence="2">
    <location>
        <begin position="1"/>
        <end position="13"/>
    </location>
</feature>
<dbReference type="InterPro" id="IPR059215">
    <property type="entry name" value="BRCT2_TopBP1-like"/>
</dbReference>
<dbReference type="Pfam" id="PF06201">
    <property type="entry name" value="PITH"/>
    <property type="match status" value="1"/>
</dbReference>
<dbReference type="GO" id="GO:0006270">
    <property type="term" value="P:DNA replication initiation"/>
    <property type="evidence" value="ECO:0007669"/>
    <property type="project" value="TreeGrafter"/>
</dbReference>
<dbReference type="InterPro" id="IPR008979">
    <property type="entry name" value="Galactose-bd-like_sf"/>
</dbReference>
<feature type="domain" description="BRCT" evidence="3">
    <location>
        <begin position="579"/>
        <end position="627"/>
    </location>
</feature>
<dbReference type="SMART" id="SM00292">
    <property type="entry name" value="BRCT"/>
    <property type="match status" value="3"/>
</dbReference>
<dbReference type="PROSITE" id="PS51532">
    <property type="entry name" value="PITH"/>
    <property type="match status" value="1"/>
</dbReference>
<feature type="region of interest" description="Disordered" evidence="2">
    <location>
        <begin position="243"/>
        <end position="294"/>
    </location>
</feature>
<feature type="region of interest" description="Disordered" evidence="2">
    <location>
        <begin position="728"/>
        <end position="908"/>
    </location>
</feature>
<evidence type="ECO:0000259" key="4">
    <source>
        <dbReference type="PROSITE" id="PS51532"/>
    </source>
</evidence>
<feature type="compositionally biased region" description="Polar residues" evidence="2">
    <location>
        <begin position="273"/>
        <end position="283"/>
    </location>
</feature>
<feature type="compositionally biased region" description="Basic and acidic residues" evidence="2">
    <location>
        <begin position="672"/>
        <end position="687"/>
    </location>
</feature>
<feature type="region of interest" description="Disordered" evidence="2">
    <location>
        <begin position="339"/>
        <end position="382"/>
    </location>
</feature>
<dbReference type="OrthoDB" id="251770at2759"/>
<evidence type="ECO:0000259" key="3">
    <source>
        <dbReference type="PROSITE" id="PS50172"/>
    </source>
</evidence>
<reference evidence="5" key="1">
    <citation type="journal article" date="2018" name="Genome Biol. Evol.">
        <title>Genomics and development of Lentinus tigrinus, a white-rot wood-decaying mushroom with dimorphic fruiting bodies.</title>
        <authorList>
            <person name="Wu B."/>
            <person name="Xu Z."/>
            <person name="Knudson A."/>
            <person name="Carlson A."/>
            <person name="Chen N."/>
            <person name="Kovaka S."/>
            <person name="LaButti K."/>
            <person name="Lipzen A."/>
            <person name="Pennachio C."/>
            <person name="Riley R."/>
            <person name="Schakwitz W."/>
            <person name="Umezawa K."/>
            <person name="Ohm R.A."/>
            <person name="Grigoriev I.V."/>
            <person name="Nagy L.G."/>
            <person name="Gibbons J."/>
            <person name="Hibbett D."/>
        </authorList>
    </citation>
    <scope>NUCLEOTIDE SEQUENCE [LARGE SCALE GENOMIC DNA]</scope>
    <source>
        <strain evidence="5">ALCF2SS1-6</strain>
    </source>
</reference>
<proteinExistence type="predicted"/>
<organism evidence="5 6">
    <name type="scientific">Lentinus tigrinus ALCF2SS1-6</name>
    <dbReference type="NCBI Taxonomy" id="1328759"/>
    <lineage>
        <taxon>Eukaryota</taxon>
        <taxon>Fungi</taxon>
        <taxon>Dikarya</taxon>
        <taxon>Basidiomycota</taxon>
        <taxon>Agaricomycotina</taxon>
        <taxon>Agaricomycetes</taxon>
        <taxon>Polyporales</taxon>
        <taxon>Polyporaceae</taxon>
        <taxon>Lentinus</taxon>
    </lineage>
</organism>